<name>A0A498NKD8_LABRO</name>
<proteinExistence type="predicted"/>
<evidence type="ECO:0000313" key="3">
    <source>
        <dbReference type="Proteomes" id="UP000290572"/>
    </source>
</evidence>
<keyword evidence="3" id="KW-1185">Reference proteome</keyword>
<gene>
    <name evidence="2" type="ORF">ROHU_016223</name>
</gene>
<keyword evidence="1" id="KW-0732">Signal</keyword>
<protein>
    <submittedName>
        <fullName evidence="2">Netrin receptor UNC5D-like protein</fullName>
    </submittedName>
</protein>
<dbReference type="AlphaFoldDB" id="A0A498NKD8"/>
<sequence>MMGRFGKKGRYSCFGFLAVLVLLLPYVMARVVQGNPGKRGGQLMKRFLFLSFILLRLHMGQRAALFISLTHVHHPAANSGGFEVTRIREVSPQNEGVLENFEAYWLTYDF</sequence>
<feature type="signal peptide" evidence="1">
    <location>
        <begin position="1"/>
        <end position="29"/>
    </location>
</feature>
<accession>A0A498NKD8</accession>
<dbReference type="EMBL" id="QBIY01011378">
    <property type="protein sequence ID" value="RXN32410.1"/>
    <property type="molecule type" value="Genomic_DNA"/>
</dbReference>
<keyword evidence="2" id="KW-0675">Receptor</keyword>
<reference evidence="2 3" key="1">
    <citation type="submission" date="2018-03" db="EMBL/GenBank/DDBJ databases">
        <title>Draft genome sequence of Rohu Carp (Labeo rohita).</title>
        <authorList>
            <person name="Das P."/>
            <person name="Kushwaha B."/>
            <person name="Joshi C.G."/>
            <person name="Kumar D."/>
            <person name="Nagpure N.S."/>
            <person name="Sahoo L."/>
            <person name="Das S.P."/>
            <person name="Bit A."/>
            <person name="Patnaik S."/>
            <person name="Meher P.K."/>
            <person name="Jayasankar P."/>
            <person name="Koringa P.G."/>
            <person name="Patel N.V."/>
            <person name="Hinsu A.T."/>
            <person name="Kumar R."/>
            <person name="Pandey M."/>
            <person name="Agarwal S."/>
            <person name="Srivastava S."/>
            <person name="Singh M."/>
            <person name="Iquebal M.A."/>
            <person name="Jaiswal S."/>
            <person name="Angadi U.B."/>
            <person name="Kumar N."/>
            <person name="Raza M."/>
            <person name="Shah T.M."/>
            <person name="Rai A."/>
            <person name="Jena J.K."/>
        </authorList>
    </citation>
    <scope>NUCLEOTIDE SEQUENCE [LARGE SCALE GENOMIC DNA]</scope>
    <source>
        <strain evidence="2">DASCIFA01</strain>
        <tissue evidence="2">Testis</tissue>
    </source>
</reference>
<feature type="chain" id="PRO_5019749211" evidence="1">
    <location>
        <begin position="30"/>
        <end position="110"/>
    </location>
</feature>
<dbReference type="Proteomes" id="UP000290572">
    <property type="component" value="Unassembled WGS sequence"/>
</dbReference>
<organism evidence="2 3">
    <name type="scientific">Labeo rohita</name>
    <name type="common">Indian major carp</name>
    <name type="synonym">Cyprinus rohita</name>
    <dbReference type="NCBI Taxonomy" id="84645"/>
    <lineage>
        <taxon>Eukaryota</taxon>
        <taxon>Metazoa</taxon>
        <taxon>Chordata</taxon>
        <taxon>Craniata</taxon>
        <taxon>Vertebrata</taxon>
        <taxon>Euteleostomi</taxon>
        <taxon>Actinopterygii</taxon>
        <taxon>Neopterygii</taxon>
        <taxon>Teleostei</taxon>
        <taxon>Ostariophysi</taxon>
        <taxon>Cypriniformes</taxon>
        <taxon>Cyprinidae</taxon>
        <taxon>Labeoninae</taxon>
        <taxon>Labeonini</taxon>
        <taxon>Labeo</taxon>
    </lineage>
</organism>
<evidence type="ECO:0000313" key="2">
    <source>
        <dbReference type="EMBL" id="RXN32410.1"/>
    </source>
</evidence>
<comment type="caution">
    <text evidence="2">The sequence shown here is derived from an EMBL/GenBank/DDBJ whole genome shotgun (WGS) entry which is preliminary data.</text>
</comment>
<evidence type="ECO:0000256" key="1">
    <source>
        <dbReference type="SAM" id="SignalP"/>
    </source>
</evidence>